<keyword evidence="2" id="KW-1185">Reference proteome</keyword>
<name>A0A918L5C7_9ACTN</name>
<comment type="caution">
    <text evidence="1">The sequence shown here is derived from an EMBL/GenBank/DDBJ whole genome shotgun (WGS) entry which is preliminary data.</text>
</comment>
<dbReference type="Proteomes" id="UP000606194">
    <property type="component" value="Unassembled WGS sequence"/>
</dbReference>
<reference evidence="1" key="2">
    <citation type="submission" date="2020-09" db="EMBL/GenBank/DDBJ databases">
        <authorList>
            <person name="Sun Q."/>
            <person name="Ohkuma M."/>
        </authorList>
    </citation>
    <scope>NUCLEOTIDE SEQUENCE</scope>
    <source>
        <strain evidence="1">JCM 4386</strain>
    </source>
</reference>
<dbReference type="AlphaFoldDB" id="A0A918L5C7"/>
<proteinExistence type="predicted"/>
<gene>
    <name evidence="1" type="ORF">GCM10010269_47860</name>
</gene>
<dbReference type="EMBL" id="BMTL01000020">
    <property type="protein sequence ID" value="GGS03376.1"/>
    <property type="molecule type" value="Genomic_DNA"/>
</dbReference>
<evidence type="ECO:0000313" key="1">
    <source>
        <dbReference type="EMBL" id="GGS03376.1"/>
    </source>
</evidence>
<protein>
    <submittedName>
        <fullName evidence="1">Uncharacterized protein</fullName>
    </submittedName>
</protein>
<accession>A0A918L5C7</accession>
<reference evidence="1" key="1">
    <citation type="journal article" date="2014" name="Int. J. Syst. Evol. Microbiol.">
        <title>Complete genome sequence of Corynebacterium casei LMG S-19264T (=DSM 44701T), isolated from a smear-ripened cheese.</title>
        <authorList>
            <consortium name="US DOE Joint Genome Institute (JGI-PGF)"/>
            <person name="Walter F."/>
            <person name="Albersmeier A."/>
            <person name="Kalinowski J."/>
            <person name="Ruckert C."/>
        </authorList>
    </citation>
    <scope>NUCLEOTIDE SEQUENCE</scope>
    <source>
        <strain evidence="1">JCM 4386</strain>
    </source>
</reference>
<evidence type="ECO:0000313" key="2">
    <source>
        <dbReference type="Proteomes" id="UP000606194"/>
    </source>
</evidence>
<organism evidence="1 2">
    <name type="scientific">Streptomyces humidus</name>
    <dbReference type="NCBI Taxonomy" id="52259"/>
    <lineage>
        <taxon>Bacteria</taxon>
        <taxon>Bacillati</taxon>
        <taxon>Actinomycetota</taxon>
        <taxon>Actinomycetes</taxon>
        <taxon>Kitasatosporales</taxon>
        <taxon>Streptomycetaceae</taxon>
        <taxon>Streptomyces</taxon>
    </lineage>
</organism>
<sequence length="100" mass="11511">MRRRDLCEARAHRVRGRSAGVAGLRAHTPGAVAAGVHTPGDERRIRPALSRGRVVQRYTGYRTDISRRLRHQAATRRYCEWVTRSYELNRWVTSAPALFR</sequence>